<comment type="caution">
    <text evidence="5">The sequence shown here is derived from an EMBL/GenBank/DDBJ whole genome shotgun (WGS) entry which is preliminary data.</text>
</comment>
<evidence type="ECO:0000313" key="6">
    <source>
        <dbReference type="Proteomes" id="UP000748308"/>
    </source>
</evidence>
<evidence type="ECO:0000259" key="4">
    <source>
        <dbReference type="Pfam" id="PF00361"/>
    </source>
</evidence>
<dbReference type="InterPro" id="IPR050616">
    <property type="entry name" value="CPA3_Na-H_Antiporter_A"/>
</dbReference>
<proteinExistence type="predicted"/>
<feature type="transmembrane region" description="Helical" evidence="3">
    <location>
        <begin position="6"/>
        <end position="26"/>
    </location>
</feature>
<accession>A0A937XCN4</accession>
<protein>
    <submittedName>
        <fullName evidence="5">Monovalent cation/H+ antiporter subunit D family protein</fullName>
    </submittedName>
</protein>
<feature type="transmembrane region" description="Helical" evidence="3">
    <location>
        <begin position="248"/>
        <end position="271"/>
    </location>
</feature>
<feature type="transmembrane region" description="Helical" evidence="3">
    <location>
        <begin position="415"/>
        <end position="435"/>
    </location>
</feature>
<dbReference type="AlphaFoldDB" id="A0A937XCN4"/>
<dbReference type="Pfam" id="PF00361">
    <property type="entry name" value="Proton_antipo_M"/>
    <property type="match status" value="1"/>
</dbReference>
<feature type="transmembrane region" description="Helical" evidence="3">
    <location>
        <begin position="209"/>
        <end position="228"/>
    </location>
</feature>
<dbReference type="Proteomes" id="UP000748308">
    <property type="component" value="Unassembled WGS sequence"/>
</dbReference>
<name>A0A937XCN4_UNCEI</name>
<evidence type="ECO:0000256" key="2">
    <source>
        <dbReference type="RuleBase" id="RU000320"/>
    </source>
</evidence>
<keyword evidence="3" id="KW-0472">Membrane</keyword>
<feature type="transmembrane region" description="Helical" evidence="3">
    <location>
        <begin position="277"/>
        <end position="298"/>
    </location>
</feature>
<feature type="transmembrane region" description="Helical" evidence="3">
    <location>
        <begin position="456"/>
        <end position="475"/>
    </location>
</feature>
<feature type="transmembrane region" description="Helical" evidence="3">
    <location>
        <begin position="115"/>
        <end position="133"/>
    </location>
</feature>
<dbReference type="InterPro" id="IPR001750">
    <property type="entry name" value="ND/Mrp_TM"/>
</dbReference>
<feature type="transmembrane region" description="Helical" evidence="3">
    <location>
        <begin position="347"/>
        <end position="365"/>
    </location>
</feature>
<feature type="transmembrane region" description="Helical" evidence="3">
    <location>
        <begin position="139"/>
        <end position="156"/>
    </location>
</feature>
<reference evidence="5" key="1">
    <citation type="submission" date="2019-03" db="EMBL/GenBank/DDBJ databases">
        <title>Lake Tanganyika Metagenome-Assembled Genomes (MAGs).</title>
        <authorList>
            <person name="Tran P."/>
        </authorList>
    </citation>
    <scope>NUCLEOTIDE SEQUENCE</scope>
    <source>
        <strain evidence="5">M_DeepCast_400m_m2_100</strain>
    </source>
</reference>
<feature type="domain" description="NADH:quinone oxidoreductase/Mrp antiporter transmembrane" evidence="4">
    <location>
        <begin position="132"/>
        <end position="422"/>
    </location>
</feature>
<dbReference type="PANTHER" id="PTHR43373:SF1">
    <property type="entry name" value="NA(+)_H(+) ANTIPORTER SUBUNIT A"/>
    <property type="match status" value="1"/>
</dbReference>
<dbReference type="EMBL" id="VGIY01000270">
    <property type="protein sequence ID" value="MBM3318129.1"/>
    <property type="molecule type" value="Genomic_DNA"/>
</dbReference>
<dbReference type="PRINTS" id="PR01434">
    <property type="entry name" value="NADHDHGNASE5"/>
</dbReference>
<evidence type="ECO:0000313" key="5">
    <source>
        <dbReference type="EMBL" id="MBM3318129.1"/>
    </source>
</evidence>
<organism evidence="5 6">
    <name type="scientific">Eiseniibacteriota bacterium</name>
    <dbReference type="NCBI Taxonomy" id="2212470"/>
    <lineage>
        <taxon>Bacteria</taxon>
        <taxon>Candidatus Eiseniibacteriota</taxon>
    </lineage>
</organism>
<evidence type="ECO:0000256" key="1">
    <source>
        <dbReference type="ARBA" id="ARBA00004127"/>
    </source>
</evidence>
<dbReference type="GO" id="GO:0016020">
    <property type="term" value="C:membrane"/>
    <property type="evidence" value="ECO:0007669"/>
    <property type="project" value="UniProtKB-SubCell"/>
</dbReference>
<evidence type="ECO:0000256" key="3">
    <source>
        <dbReference type="SAM" id="Phobius"/>
    </source>
</evidence>
<keyword evidence="3" id="KW-1133">Transmembrane helix</keyword>
<keyword evidence="2 3" id="KW-0812">Transmembrane</keyword>
<dbReference type="GO" id="GO:0012505">
    <property type="term" value="C:endomembrane system"/>
    <property type="evidence" value="ECO:0007669"/>
    <property type="project" value="UniProtKB-SubCell"/>
</dbReference>
<gene>
    <name evidence="5" type="ORF">FJY75_09815</name>
</gene>
<feature type="transmembrane region" description="Helical" evidence="3">
    <location>
        <begin position="168"/>
        <end position="189"/>
    </location>
</feature>
<feature type="transmembrane region" description="Helical" evidence="3">
    <location>
        <begin position="38"/>
        <end position="56"/>
    </location>
</feature>
<dbReference type="PANTHER" id="PTHR43373">
    <property type="entry name" value="NA(+)/H(+) ANTIPORTER SUBUNIT"/>
    <property type="match status" value="1"/>
</dbReference>
<comment type="subcellular location">
    <subcellularLocation>
        <location evidence="1">Endomembrane system</location>
        <topology evidence="1">Multi-pass membrane protein</topology>
    </subcellularLocation>
    <subcellularLocation>
        <location evidence="2">Membrane</location>
        <topology evidence="2">Multi-pass membrane protein</topology>
    </subcellularLocation>
</comment>
<feature type="transmembrane region" description="Helical" evidence="3">
    <location>
        <begin position="319"/>
        <end position="341"/>
    </location>
</feature>
<sequence length="499" mass="52123">MDAVLSLRPLLAILVSLGAAVLIIACGRRPNLREGWTLLASLLKFGLVASMVPWVLQGRSVEWALPALAPGVALALRVDAAGLLFALSASFLWILTSFYSIGYMRGAHERHQTRFFALLALCLSATMGIAFAANLLTFFLFYEILSFATYFLVVHKGTAKAISSGRKYLAFALLGGLSLLVAVVWTAVLQQGAIDFRPGGFLDAAIGRGTLQALFALFALGFGVKAGVMPLHSWLPAAMVAPTPVSALLHAVAVVKAGVFGFVRLIGFIFGPELLHQTGLFIILAWTAGATIVLASLLAMRQDDLKARLAYSTVGHLSYIVLATALLTPTALLGGAFHIVTHAAMKITLFFCAGAIYVHTGLTRVSQLDGLGRRMPVTMGAFAIGAIGLAGIPGTAGFVSKLLIARGTLEAGQPVFLGILLLSGLLNAGYLFPVVTRAFFRDGPAAGGKGCDEASWLMVGALVVTGGLSLLLGLYPDGLFHFFSVAGRAAGAIVAGGAP</sequence>
<feature type="transmembrane region" description="Helical" evidence="3">
    <location>
        <begin position="80"/>
        <end position="103"/>
    </location>
</feature>
<feature type="transmembrane region" description="Helical" evidence="3">
    <location>
        <begin position="377"/>
        <end position="403"/>
    </location>
</feature>